<gene>
    <name evidence="1" type="ORF">SSLN_LOCUS17639</name>
</gene>
<evidence type="ECO:0000313" key="1">
    <source>
        <dbReference type="EMBL" id="VDM04025.1"/>
    </source>
</evidence>
<name>A0A3P7F296_SCHSO</name>
<sequence length="99" mass="10597">MLLFLYPLFHLFFTFPYSSPPHTSPQLPASSTLTDPSFSPISNPPPILLVLLFLLVPLLTVSCASSASSSLLPPSLPLPTPPTLKKTIYDTLCSSAGQP</sequence>
<dbReference type="AlphaFoldDB" id="A0A3P7F296"/>
<evidence type="ECO:0000313" key="2">
    <source>
        <dbReference type="Proteomes" id="UP000275846"/>
    </source>
</evidence>
<organism evidence="1 2">
    <name type="scientific">Schistocephalus solidus</name>
    <name type="common">Tapeworm</name>
    <dbReference type="NCBI Taxonomy" id="70667"/>
    <lineage>
        <taxon>Eukaryota</taxon>
        <taxon>Metazoa</taxon>
        <taxon>Spiralia</taxon>
        <taxon>Lophotrochozoa</taxon>
        <taxon>Platyhelminthes</taxon>
        <taxon>Cestoda</taxon>
        <taxon>Eucestoda</taxon>
        <taxon>Diphyllobothriidea</taxon>
        <taxon>Diphyllobothriidae</taxon>
        <taxon>Schistocephalus</taxon>
    </lineage>
</organism>
<protein>
    <submittedName>
        <fullName evidence="1">Uncharacterized protein</fullName>
    </submittedName>
</protein>
<accession>A0A3P7F296</accession>
<dbReference type="EMBL" id="UYSU01042853">
    <property type="protein sequence ID" value="VDM04025.1"/>
    <property type="molecule type" value="Genomic_DNA"/>
</dbReference>
<reference evidence="1 2" key="1">
    <citation type="submission" date="2018-11" db="EMBL/GenBank/DDBJ databases">
        <authorList>
            <consortium name="Pathogen Informatics"/>
        </authorList>
    </citation>
    <scope>NUCLEOTIDE SEQUENCE [LARGE SCALE GENOMIC DNA]</scope>
    <source>
        <strain evidence="1 2">NST_G2</strain>
    </source>
</reference>
<keyword evidence="2" id="KW-1185">Reference proteome</keyword>
<dbReference type="Proteomes" id="UP000275846">
    <property type="component" value="Unassembled WGS sequence"/>
</dbReference>
<proteinExistence type="predicted"/>